<feature type="transmembrane region" description="Helical" evidence="5">
    <location>
        <begin position="88"/>
        <end position="108"/>
    </location>
</feature>
<reference evidence="7" key="2">
    <citation type="submission" date="2021-03" db="EMBL/GenBank/DDBJ databases">
        <authorList>
            <person name="Cao W."/>
        </authorList>
    </citation>
    <scope>NUCLEOTIDE SEQUENCE</scope>
    <source>
        <strain evidence="7">110414</strain>
    </source>
</reference>
<comment type="caution">
    <text evidence="7">The sequence shown here is derived from an EMBL/GenBank/DDBJ whole genome shotgun (WGS) entry which is preliminary data.</text>
</comment>
<evidence type="ECO:0000256" key="5">
    <source>
        <dbReference type="SAM" id="Phobius"/>
    </source>
</evidence>
<dbReference type="PANTHER" id="PTHR32322">
    <property type="entry name" value="INNER MEMBRANE TRANSPORTER"/>
    <property type="match status" value="1"/>
</dbReference>
<evidence type="ECO:0000256" key="3">
    <source>
        <dbReference type="ARBA" id="ARBA00022989"/>
    </source>
</evidence>
<accession>A0A940X254</accession>
<feature type="transmembrane region" description="Helical" evidence="5">
    <location>
        <begin position="264"/>
        <end position="282"/>
    </location>
</feature>
<evidence type="ECO:0000259" key="6">
    <source>
        <dbReference type="Pfam" id="PF00892"/>
    </source>
</evidence>
<feature type="domain" description="EamA" evidence="6">
    <location>
        <begin position="141"/>
        <end position="280"/>
    </location>
</feature>
<dbReference type="InterPro" id="IPR050638">
    <property type="entry name" value="AA-Vitamin_Transporters"/>
</dbReference>
<dbReference type="GO" id="GO:0016020">
    <property type="term" value="C:membrane"/>
    <property type="evidence" value="ECO:0007669"/>
    <property type="project" value="UniProtKB-SubCell"/>
</dbReference>
<dbReference type="InterPro" id="IPR037185">
    <property type="entry name" value="EmrE-like"/>
</dbReference>
<proteinExistence type="predicted"/>
<dbReference type="Proteomes" id="UP000673447">
    <property type="component" value="Unassembled WGS sequence"/>
</dbReference>
<dbReference type="EMBL" id="JAGKTC010000002">
    <property type="protein sequence ID" value="MBP3984365.1"/>
    <property type="molecule type" value="Genomic_DNA"/>
</dbReference>
<evidence type="ECO:0000313" key="8">
    <source>
        <dbReference type="Proteomes" id="UP000673447"/>
    </source>
</evidence>
<feature type="transmembrane region" description="Helical" evidence="5">
    <location>
        <begin position="138"/>
        <end position="159"/>
    </location>
</feature>
<dbReference type="RefSeq" id="WP_210536251.1">
    <property type="nucleotide sequence ID" value="NZ_JAGKTC010000002.1"/>
</dbReference>
<name>A0A940X254_9GAMM</name>
<dbReference type="AlphaFoldDB" id="A0A940X254"/>
<feature type="transmembrane region" description="Helical" evidence="5">
    <location>
        <begin position="210"/>
        <end position="229"/>
    </location>
</feature>
<protein>
    <submittedName>
        <fullName evidence="7">EamA family transporter</fullName>
    </submittedName>
</protein>
<feature type="transmembrane region" description="Helical" evidence="5">
    <location>
        <begin position="241"/>
        <end position="258"/>
    </location>
</feature>
<dbReference type="SUPFAM" id="SSF103481">
    <property type="entry name" value="Multidrug resistance efflux transporter EmrE"/>
    <property type="match status" value="2"/>
</dbReference>
<keyword evidence="4 5" id="KW-0472">Membrane</keyword>
<evidence type="ECO:0000256" key="1">
    <source>
        <dbReference type="ARBA" id="ARBA00004141"/>
    </source>
</evidence>
<keyword evidence="3 5" id="KW-1133">Transmembrane helix</keyword>
<feature type="transmembrane region" description="Helical" evidence="5">
    <location>
        <begin position="61"/>
        <end position="82"/>
    </location>
</feature>
<feature type="transmembrane region" description="Helical" evidence="5">
    <location>
        <begin position="30"/>
        <end position="49"/>
    </location>
</feature>
<evidence type="ECO:0000256" key="2">
    <source>
        <dbReference type="ARBA" id="ARBA00022692"/>
    </source>
</evidence>
<dbReference type="PANTHER" id="PTHR32322:SF9">
    <property type="entry name" value="AMINO-ACID METABOLITE EFFLUX PUMP-RELATED"/>
    <property type="match status" value="1"/>
</dbReference>
<sequence>MSPAHLLLALAVVLVWGTNFVVIRLGLDEFPPLLFATLRFVLSFLPWLLFVKRPPVRWRWLVGNGVFLGFGMFGLLFIAMRADITPGVASLVVQTQAFFTIGLSMLLLGERLRAFQVAGLALCVAGLVLLFAHTDASLTVRGLVLTLCAGLSWAVANLIAKRAGRIDMLGFMVWSSLFAVPPLLLASLAFEGPQRIGEALAQANWIGWSAALWQGVANTLFGYGAWNWLLARYPAATVSPLSLLVPVFGMLAAALAFGEALPGWKIQACVLLLAGLAVISLWPRIAARFARPASLSGNGE</sequence>
<reference evidence="7" key="1">
    <citation type="journal article" date="2016" name="Int. J. Syst. Evol. Microbiol.">
        <title>Pseudoxanthomonas helianthi sp. nov., isolated from roots of Jerusalem artichoke (Helianthus tuberosus).</title>
        <authorList>
            <person name="Kittiwongwattana C."/>
            <person name="Thawai C."/>
        </authorList>
    </citation>
    <scope>NUCLEOTIDE SEQUENCE</scope>
    <source>
        <strain evidence="7">110414</strain>
    </source>
</reference>
<feature type="transmembrane region" description="Helical" evidence="5">
    <location>
        <begin position="115"/>
        <end position="132"/>
    </location>
</feature>
<evidence type="ECO:0000256" key="4">
    <source>
        <dbReference type="ARBA" id="ARBA00023136"/>
    </source>
</evidence>
<gene>
    <name evidence="7" type="ORF">J5837_07975</name>
</gene>
<organism evidence="7 8">
    <name type="scientific">Pseudoxanthomonas helianthi</name>
    <dbReference type="NCBI Taxonomy" id="1453541"/>
    <lineage>
        <taxon>Bacteria</taxon>
        <taxon>Pseudomonadati</taxon>
        <taxon>Pseudomonadota</taxon>
        <taxon>Gammaproteobacteria</taxon>
        <taxon>Lysobacterales</taxon>
        <taxon>Lysobacteraceae</taxon>
        <taxon>Pseudoxanthomonas</taxon>
    </lineage>
</organism>
<keyword evidence="2 5" id="KW-0812">Transmembrane</keyword>
<feature type="transmembrane region" description="Helical" evidence="5">
    <location>
        <begin position="171"/>
        <end position="190"/>
    </location>
</feature>
<dbReference type="InterPro" id="IPR000620">
    <property type="entry name" value="EamA_dom"/>
</dbReference>
<dbReference type="Gene3D" id="1.10.3730.20">
    <property type="match status" value="1"/>
</dbReference>
<feature type="domain" description="EamA" evidence="6">
    <location>
        <begin position="6"/>
        <end position="131"/>
    </location>
</feature>
<evidence type="ECO:0000313" key="7">
    <source>
        <dbReference type="EMBL" id="MBP3984365.1"/>
    </source>
</evidence>
<comment type="subcellular location">
    <subcellularLocation>
        <location evidence="1">Membrane</location>
        <topology evidence="1">Multi-pass membrane protein</topology>
    </subcellularLocation>
</comment>
<dbReference type="Pfam" id="PF00892">
    <property type="entry name" value="EamA"/>
    <property type="match status" value="2"/>
</dbReference>
<keyword evidence="8" id="KW-1185">Reference proteome</keyword>